<sequence length="826" mass="89221">MSHRNSRDDCKLHGSSGLGSRMLNRAVDYIGKKAGSKLDENGLILENDGLHSVRGSERPVRSHPLGHLGRKAGSELRKNGLTLDADGFHPVREEDRPKRRHRHDHSRHDYGDRGGYFSDGTDSDLYPDSDNEGGPSRGGPPGQNPPFRRPSGRGPPGRGPPGRGPSPGPQFGVPRTPGSDWGPRHSPSESSNEGPSRTPTSRPNHNGNLNPFAERLEQLASNATNGVHDDNSSNSDSSEWQMSPEDAAQWSLRDSSSTPATSAVPSEPSSPSSRSSGGYNRSGRATRPPPPGSSRARTRDHTPTPGPSNPRRTATNPVLEQFPGHPIEWLASDGRKGAIARASNAKWSPANPPEPSGSENQSGDAPFPGEVSFGNHTGVRLESIRSSSASRIIRPVPLRPPRDSSSSNGGFSTPVCSSSGQLFPSPFAPDVNSASFVSSSSSPMMSVRLTTSGEWIFLPVLRLRPAPARTRSPSEATTVQRFSTPVSHFCESHEASRAPSVSTTNETFVTAASRLKSRSEALSAPPSEVWSFFTAAPRLNAQSEVPTAPPSEVETFFTAASRLNSQPEAAAPPSANERFSTPVSRLGPGDNEATILNSQSVWEVDSLHDLVPQRNLTSVQKRDGAETLISQSACGANSIHPPPPLPQPNLAPVQRRNPQRPQPQQTQRSLPQRPVPPRGPREEHLQEEQPRQTNVPTLLRELPQAGIVPMSRANSSATVQWTSSEVPWLNRSQPESPGSSVVGYAPTIDATRYAAGNRHQNLWLGVPDAGSRLTRERMGGDGFRDGRMPGQGYIPNVAEGVPMRMVWEEERDGRTRLKRRNGRREL</sequence>
<keyword evidence="3" id="KW-1185">Reference proteome</keyword>
<evidence type="ECO:0000256" key="1">
    <source>
        <dbReference type="SAM" id="MobiDB-lite"/>
    </source>
</evidence>
<protein>
    <submittedName>
        <fullName evidence="2">Uncharacterized protein</fullName>
    </submittedName>
</protein>
<evidence type="ECO:0000313" key="3">
    <source>
        <dbReference type="Proteomes" id="UP000799779"/>
    </source>
</evidence>
<feature type="compositionally biased region" description="Basic and acidic residues" evidence="1">
    <location>
        <begin position="86"/>
        <end position="97"/>
    </location>
</feature>
<feature type="compositionally biased region" description="Pro residues" evidence="1">
    <location>
        <begin position="640"/>
        <end position="649"/>
    </location>
</feature>
<reference evidence="2" key="1">
    <citation type="journal article" date="2020" name="Stud. Mycol.">
        <title>101 Dothideomycetes genomes: a test case for predicting lifestyles and emergence of pathogens.</title>
        <authorList>
            <person name="Haridas S."/>
            <person name="Albert R."/>
            <person name="Binder M."/>
            <person name="Bloem J."/>
            <person name="Labutti K."/>
            <person name="Salamov A."/>
            <person name="Andreopoulos B."/>
            <person name="Baker S."/>
            <person name="Barry K."/>
            <person name="Bills G."/>
            <person name="Bluhm B."/>
            <person name="Cannon C."/>
            <person name="Castanera R."/>
            <person name="Culley D."/>
            <person name="Daum C."/>
            <person name="Ezra D."/>
            <person name="Gonzalez J."/>
            <person name="Henrissat B."/>
            <person name="Kuo A."/>
            <person name="Liang C."/>
            <person name="Lipzen A."/>
            <person name="Lutzoni F."/>
            <person name="Magnuson J."/>
            <person name="Mondo S."/>
            <person name="Nolan M."/>
            <person name="Ohm R."/>
            <person name="Pangilinan J."/>
            <person name="Park H.-J."/>
            <person name="Ramirez L."/>
            <person name="Alfaro M."/>
            <person name="Sun H."/>
            <person name="Tritt A."/>
            <person name="Yoshinaga Y."/>
            <person name="Zwiers L.-H."/>
            <person name="Turgeon B."/>
            <person name="Goodwin S."/>
            <person name="Spatafora J."/>
            <person name="Crous P."/>
            <person name="Grigoriev I."/>
        </authorList>
    </citation>
    <scope>NUCLEOTIDE SEQUENCE</scope>
    <source>
        <strain evidence="2">CBS 123094</strain>
    </source>
</reference>
<feature type="region of interest" description="Disordered" evidence="1">
    <location>
        <begin position="634"/>
        <end position="696"/>
    </location>
</feature>
<dbReference type="Proteomes" id="UP000799779">
    <property type="component" value="Unassembled WGS sequence"/>
</dbReference>
<feature type="compositionally biased region" description="Low complexity" evidence="1">
    <location>
        <begin position="255"/>
        <end position="276"/>
    </location>
</feature>
<feature type="compositionally biased region" description="Acidic residues" evidence="1">
    <location>
        <begin position="121"/>
        <end position="131"/>
    </location>
</feature>
<name>A0A6A5WVB9_9PLEO</name>
<feature type="compositionally biased region" description="Polar residues" evidence="1">
    <location>
        <begin position="188"/>
        <end position="209"/>
    </location>
</feature>
<feature type="compositionally biased region" description="Pro residues" evidence="1">
    <location>
        <begin position="157"/>
        <end position="168"/>
    </location>
</feature>
<dbReference type="AlphaFoldDB" id="A0A6A5WVB9"/>
<feature type="region of interest" description="Disordered" evidence="1">
    <location>
        <begin position="1"/>
        <end position="23"/>
    </location>
</feature>
<feature type="compositionally biased region" description="Basic and acidic residues" evidence="1">
    <location>
        <begin position="1"/>
        <end position="12"/>
    </location>
</feature>
<dbReference type="EMBL" id="ML977562">
    <property type="protein sequence ID" value="KAF2005662.1"/>
    <property type="molecule type" value="Genomic_DNA"/>
</dbReference>
<feature type="compositionally biased region" description="Basic and acidic residues" evidence="1">
    <location>
        <begin position="679"/>
        <end position="690"/>
    </location>
</feature>
<feature type="region of interest" description="Disordered" evidence="1">
    <location>
        <begin position="566"/>
        <end position="592"/>
    </location>
</feature>
<feature type="compositionally biased region" description="Polar residues" evidence="1">
    <location>
        <begin position="403"/>
        <end position="415"/>
    </location>
</feature>
<evidence type="ECO:0000313" key="2">
    <source>
        <dbReference type="EMBL" id="KAF2005662.1"/>
    </source>
</evidence>
<feature type="region of interest" description="Disordered" evidence="1">
    <location>
        <begin position="48"/>
        <end position="415"/>
    </location>
</feature>
<feature type="compositionally biased region" description="Basic and acidic residues" evidence="1">
    <location>
        <begin position="48"/>
        <end position="60"/>
    </location>
</feature>
<feature type="compositionally biased region" description="Low complexity" evidence="1">
    <location>
        <begin position="662"/>
        <end position="672"/>
    </location>
</feature>
<gene>
    <name evidence="2" type="ORF">P154DRAFT_616101</name>
</gene>
<feature type="compositionally biased region" description="Low complexity" evidence="1">
    <location>
        <begin position="384"/>
        <end position="396"/>
    </location>
</feature>
<accession>A0A6A5WVB9</accession>
<proteinExistence type="predicted"/>
<organism evidence="2 3">
    <name type="scientific">Amniculicola lignicola CBS 123094</name>
    <dbReference type="NCBI Taxonomy" id="1392246"/>
    <lineage>
        <taxon>Eukaryota</taxon>
        <taxon>Fungi</taxon>
        <taxon>Dikarya</taxon>
        <taxon>Ascomycota</taxon>
        <taxon>Pezizomycotina</taxon>
        <taxon>Dothideomycetes</taxon>
        <taxon>Pleosporomycetidae</taxon>
        <taxon>Pleosporales</taxon>
        <taxon>Amniculicolaceae</taxon>
        <taxon>Amniculicola</taxon>
    </lineage>
</organism>